<sequence length="952" mass="104633">MIKLLKHALITPSIAVLAFNAVAQTAAQPKLIEKVTRKGTELVIPYEKYVLPNGLTVILAEDHSDPLVHVDITYHVGSAREEIGKSGFAHFFEHMMFQGSDHVANGDHFKIITEAGGTLNGSTNRDRTNYYETVPANQLEKMLWLESDRMGFLLDAVTQQKFEVQRATVKNERGQNYDNRPYGLVSQYASKTLYPYGHPYSWLTIGYIEELNKVGVNDLKNFFLRWYGPNNATLTIGGDLNPKQTLAWVSKYFGSIPRGPVVKNMYLPAPVLKADRYVSYTDNYAKFPLLSVSYPGVKIYDKDMSPLDALSAIIGQGRNSIFYKNFVKTRKAAQATMSSSNTELAGEISMRVIPFPGQTLADAKKLVDESLAEFEKKGVSDDDLARFKATAEADYINSLSSVSGKVSELAQAQTFTGNPNQIGRELAAIRAVTKEDVMRVYNQYIKGKPAVILSVLPKGGNLQPVAPDNFTVDTTGYKAPDYGYNGLTYHKPKDSFDRAAKPGVGPNPAIKVPAIWSANTPNGINIIGTQNNEIPSVSMSISIKGGGLFAINNPSKAGLAGIVGRMMNEETQKYTAEDFNSELDKLGSSITFYASLDQIDAEVSSLTKNLGKTMSLLEERLYHPKFTQDALDRIKKQTLEGFKQAKTQPAGVASTVYSKILYGTDNVRTYAAGGNEETVAGITLQDVQDYYDKNFSPSLTKIVVVGDVSEASAKSALAFLNTWKDKKVTIPAPAEGKTFDKTTLYLVDIPGAAQSEIRIGYLDKLNYDATDDYYKLNIANYILGGAFNSHINLNLREKKGWTYGARSSFSSGKYGGDFTASAGVLATATDSSVVEFMKEITNYQKTGITPEELKFTQTSIGQSDARRYETNAQKAAFLSRIQEYSLKPTFVDEQSKILSTITPAEINGLASKYLNPDNMIILVVGDKARIYPGLQKLGYPIVELDADGKPKQ</sequence>
<gene>
    <name evidence="5" type="ORF">SAMN05192573_101500</name>
</gene>
<dbReference type="PANTHER" id="PTHR11851:SF49">
    <property type="entry name" value="MITOCHONDRIAL-PROCESSING PEPTIDASE SUBUNIT ALPHA"/>
    <property type="match status" value="1"/>
</dbReference>
<feature type="domain" description="Peptidase M16 C-terminal" evidence="4">
    <location>
        <begin position="682"/>
        <end position="857"/>
    </location>
</feature>
<dbReference type="STRING" id="551996.SAMN05192573_101500"/>
<accession>A0A1G7PAU2</accession>
<dbReference type="Pfam" id="PF00675">
    <property type="entry name" value="Peptidase_M16"/>
    <property type="match status" value="2"/>
</dbReference>
<dbReference type="InterPro" id="IPR050361">
    <property type="entry name" value="MPP/UQCRC_Complex"/>
</dbReference>
<evidence type="ECO:0000259" key="4">
    <source>
        <dbReference type="Pfam" id="PF05193"/>
    </source>
</evidence>
<feature type="chain" id="PRO_5011655076" evidence="2">
    <location>
        <begin position="24"/>
        <end position="952"/>
    </location>
</feature>
<evidence type="ECO:0000256" key="2">
    <source>
        <dbReference type="SAM" id="SignalP"/>
    </source>
</evidence>
<dbReference type="Pfam" id="PF05193">
    <property type="entry name" value="Peptidase_M16_C"/>
    <property type="match status" value="2"/>
</dbReference>
<feature type="signal peptide" evidence="2">
    <location>
        <begin position="1"/>
        <end position="23"/>
    </location>
</feature>
<keyword evidence="2" id="KW-0732">Signal</keyword>
<dbReference type="Proteomes" id="UP000199705">
    <property type="component" value="Unassembled WGS sequence"/>
</dbReference>
<dbReference type="InterPro" id="IPR011249">
    <property type="entry name" value="Metalloenz_LuxS/M16"/>
</dbReference>
<dbReference type="SUPFAM" id="SSF63411">
    <property type="entry name" value="LuxS/MPP-like metallohydrolase"/>
    <property type="match status" value="4"/>
</dbReference>
<protein>
    <submittedName>
        <fullName evidence="5">Zinc protease</fullName>
    </submittedName>
</protein>
<evidence type="ECO:0000313" key="6">
    <source>
        <dbReference type="Proteomes" id="UP000199705"/>
    </source>
</evidence>
<dbReference type="PANTHER" id="PTHR11851">
    <property type="entry name" value="METALLOPROTEASE"/>
    <property type="match status" value="1"/>
</dbReference>
<dbReference type="GO" id="GO:0006508">
    <property type="term" value="P:proteolysis"/>
    <property type="evidence" value="ECO:0007669"/>
    <property type="project" value="UniProtKB-KW"/>
</dbReference>
<dbReference type="EMBL" id="FNCG01000001">
    <property type="protein sequence ID" value="SDF83422.1"/>
    <property type="molecule type" value="Genomic_DNA"/>
</dbReference>
<evidence type="ECO:0000259" key="3">
    <source>
        <dbReference type="Pfam" id="PF00675"/>
    </source>
</evidence>
<evidence type="ECO:0000313" key="5">
    <source>
        <dbReference type="EMBL" id="SDF83422.1"/>
    </source>
</evidence>
<evidence type="ECO:0000256" key="1">
    <source>
        <dbReference type="ARBA" id="ARBA00007261"/>
    </source>
</evidence>
<reference evidence="6" key="1">
    <citation type="submission" date="2016-10" db="EMBL/GenBank/DDBJ databases">
        <authorList>
            <person name="Varghese N."/>
            <person name="Submissions S."/>
        </authorList>
    </citation>
    <scope>NUCLEOTIDE SEQUENCE [LARGE SCALE GENOMIC DNA]</scope>
    <source>
        <strain evidence="6">Gh-67</strain>
    </source>
</reference>
<dbReference type="InterPro" id="IPR007863">
    <property type="entry name" value="Peptidase_M16_C"/>
</dbReference>
<feature type="domain" description="Peptidase M16 N-terminal" evidence="3">
    <location>
        <begin position="530"/>
        <end position="653"/>
    </location>
</feature>
<dbReference type="GO" id="GO:0008233">
    <property type="term" value="F:peptidase activity"/>
    <property type="evidence" value="ECO:0007669"/>
    <property type="project" value="UniProtKB-KW"/>
</dbReference>
<name>A0A1G7PAU2_9SPHI</name>
<keyword evidence="5" id="KW-0645">Protease</keyword>
<dbReference type="RefSeq" id="WP_091162710.1">
    <property type="nucleotide sequence ID" value="NZ_FNCG01000001.1"/>
</dbReference>
<dbReference type="Gene3D" id="3.30.830.10">
    <property type="entry name" value="Metalloenzyme, LuxS/M16 peptidase-like"/>
    <property type="match status" value="4"/>
</dbReference>
<feature type="domain" description="Peptidase M16 N-terminal" evidence="3">
    <location>
        <begin position="57"/>
        <end position="174"/>
    </location>
</feature>
<feature type="domain" description="Peptidase M16 C-terminal" evidence="4">
    <location>
        <begin position="215"/>
        <end position="389"/>
    </location>
</feature>
<dbReference type="GO" id="GO:0046872">
    <property type="term" value="F:metal ion binding"/>
    <property type="evidence" value="ECO:0007669"/>
    <property type="project" value="InterPro"/>
</dbReference>
<keyword evidence="6" id="KW-1185">Reference proteome</keyword>
<proteinExistence type="inferred from homology"/>
<dbReference type="InterPro" id="IPR011765">
    <property type="entry name" value="Pept_M16_N"/>
</dbReference>
<keyword evidence="5" id="KW-0378">Hydrolase</keyword>
<organism evidence="5 6">
    <name type="scientific">Mucilaginibacter gossypii</name>
    <dbReference type="NCBI Taxonomy" id="551996"/>
    <lineage>
        <taxon>Bacteria</taxon>
        <taxon>Pseudomonadati</taxon>
        <taxon>Bacteroidota</taxon>
        <taxon>Sphingobacteriia</taxon>
        <taxon>Sphingobacteriales</taxon>
        <taxon>Sphingobacteriaceae</taxon>
        <taxon>Mucilaginibacter</taxon>
    </lineage>
</organism>
<comment type="similarity">
    <text evidence="1">Belongs to the peptidase M16 family.</text>
</comment>
<dbReference type="AlphaFoldDB" id="A0A1G7PAU2"/>